<comment type="subunit">
    <text evidence="2 6">Heterotetramer of two alpha and two beta chains.</text>
</comment>
<accession>A0ABS2W7M1</accession>
<feature type="chain" id="PRO_5044912083" description="Arginine biosynthesis bifunctional protein ArgJ alpha chain" evidence="6">
    <location>
        <begin position="1"/>
        <end position="189"/>
    </location>
</feature>
<comment type="pathway">
    <text evidence="6">Amino-acid biosynthesis; L-arginine biosynthesis; L-ornithine and N-acetyl-L-glutamate from L-glutamate and N(2)-acetyl-L-ornithine (cyclic): step 1/1.</text>
</comment>
<comment type="catalytic activity">
    <reaction evidence="6">
        <text>L-glutamate + acetyl-CoA = N-acetyl-L-glutamate + CoA + H(+)</text>
        <dbReference type="Rhea" id="RHEA:24292"/>
        <dbReference type="ChEBI" id="CHEBI:15378"/>
        <dbReference type="ChEBI" id="CHEBI:29985"/>
        <dbReference type="ChEBI" id="CHEBI:44337"/>
        <dbReference type="ChEBI" id="CHEBI:57287"/>
        <dbReference type="ChEBI" id="CHEBI:57288"/>
        <dbReference type="EC" id="2.3.1.1"/>
    </reaction>
</comment>
<dbReference type="RefSeq" id="WP_205213546.1">
    <property type="nucleotide sequence ID" value="NZ_JAFFZP010000013.1"/>
</dbReference>
<dbReference type="EC" id="2.3.1.35" evidence="6"/>
<dbReference type="SUPFAM" id="SSF56266">
    <property type="entry name" value="DmpA/ArgJ-like"/>
    <property type="match status" value="1"/>
</dbReference>
<feature type="binding site" evidence="6">
    <location>
        <position position="190"/>
    </location>
    <ligand>
        <name>substrate</name>
    </ligand>
</feature>
<name>A0ABS2W7M1_9GAMM</name>
<feature type="chain" id="PRO_5044912082" description="Arginine biosynthesis bifunctional protein ArgJ beta chain" evidence="6">
    <location>
        <begin position="190"/>
        <end position="405"/>
    </location>
</feature>
<feature type="site" description="Involved in the stabilization of negative charge on the oxyanion by the formation of the oxyanion hole" evidence="6">
    <location>
        <position position="117"/>
    </location>
</feature>
<comment type="caution">
    <text evidence="7">The sequence shown here is derived from an EMBL/GenBank/DDBJ whole genome shotgun (WGS) entry which is preliminary data.</text>
</comment>
<comment type="catalytic activity">
    <reaction evidence="6">
        <text>N(2)-acetyl-L-ornithine + L-glutamate = N-acetyl-L-glutamate + L-ornithine</text>
        <dbReference type="Rhea" id="RHEA:15349"/>
        <dbReference type="ChEBI" id="CHEBI:29985"/>
        <dbReference type="ChEBI" id="CHEBI:44337"/>
        <dbReference type="ChEBI" id="CHEBI:46911"/>
        <dbReference type="ChEBI" id="CHEBI:57805"/>
        <dbReference type="EC" id="2.3.1.35"/>
    </reaction>
</comment>
<feature type="site" description="Cleavage; by autolysis" evidence="6">
    <location>
        <begin position="189"/>
        <end position="190"/>
    </location>
</feature>
<comment type="subcellular location">
    <subcellularLocation>
        <location evidence="6">Cytoplasm</location>
    </subcellularLocation>
</comment>
<dbReference type="Gene3D" id="3.10.20.340">
    <property type="entry name" value="ArgJ beta chain, C-terminal domain"/>
    <property type="match status" value="1"/>
</dbReference>
<evidence type="ECO:0000256" key="2">
    <source>
        <dbReference type="ARBA" id="ARBA00011475"/>
    </source>
</evidence>
<evidence type="ECO:0000313" key="7">
    <source>
        <dbReference type="EMBL" id="MBN0987704.1"/>
    </source>
</evidence>
<keyword evidence="6" id="KW-0511">Multifunctional enzyme</keyword>
<dbReference type="CDD" id="cd02152">
    <property type="entry name" value="OAT"/>
    <property type="match status" value="1"/>
</dbReference>
<proteinExistence type="inferred from homology"/>
<dbReference type="NCBIfam" id="NF003802">
    <property type="entry name" value="PRK05388.1"/>
    <property type="match status" value="1"/>
</dbReference>
<dbReference type="EMBL" id="JAFFZP010000013">
    <property type="protein sequence ID" value="MBN0987704.1"/>
    <property type="molecule type" value="Genomic_DNA"/>
</dbReference>
<dbReference type="EC" id="2.3.1.1" evidence="6"/>
<feature type="binding site" evidence="6">
    <location>
        <position position="276"/>
    </location>
    <ligand>
        <name>substrate</name>
    </ligand>
</feature>
<dbReference type="InterPro" id="IPR042195">
    <property type="entry name" value="ArgJ_beta_C"/>
</dbReference>
<feature type="active site" description="Nucleophile" evidence="6">
    <location>
        <position position="190"/>
    </location>
</feature>
<dbReference type="Proteomes" id="UP000760472">
    <property type="component" value="Unassembled WGS sequence"/>
</dbReference>
<evidence type="ECO:0000256" key="3">
    <source>
        <dbReference type="ARBA" id="ARBA00022679"/>
    </source>
</evidence>
<dbReference type="HAMAP" id="MF_01106">
    <property type="entry name" value="ArgJ"/>
    <property type="match status" value="1"/>
</dbReference>
<keyword evidence="8" id="KW-1185">Reference proteome</keyword>
<dbReference type="InterPro" id="IPR016117">
    <property type="entry name" value="ArgJ-like_dom_sf"/>
</dbReference>
<dbReference type="Pfam" id="PF01960">
    <property type="entry name" value="ArgJ"/>
    <property type="match status" value="1"/>
</dbReference>
<comment type="function">
    <text evidence="6">Catalyzes two activities which are involved in the cyclic version of arginine biosynthesis: the synthesis of N-acetylglutamate from glutamate and acetyl-CoA as the acetyl donor, and of ornithine by transacetylation between N(2)-acetylornithine and glutamate.</text>
</comment>
<dbReference type="Gene3D" id="3.60.70.12">
    <property type="entry name" value="L-amino peptidase D-ALA esterase/amidase"/>
    <property type="match status" value="1"/>
</dbReference>
<reference evidence="7 8" key="1">
    <citation type="submission" date="2021-02" db="EMBL/GenBank/DDBJ databases">
        <title>A novel species of genus Amphritea isolated from a fishpond in China.</title>
        <authorList>
            <person name="Lu H."/>
        </authorList>
    </citation>
    <scope>NUCLEOTIDE SEQUENCE [LARGE SCALE GENOMIC DNA]</scope>
    <source>
        <strain evidence="7 8">RP18W</strain>
    </source>
</reference>
<keyword evidence="6" id="KW-0055">Arginine biosynthesis</keyword>
<comment type="pathway">
    <text evidence="6">Amino-acid biosynthesis; L-arginine biosynthesis; N(2)-acetyl-L-ornithine from L-glutamate: step 1/4.</text>
</comment>
<keyword evidence="6" id="KW-0963">Cytoplasm</keyword>
<keyword evidence="3 6" id="KW-0808">Transferase</keyword>
<dbReference type="PANTHER" id="PTHR23100">
    <property type="entry name" value="ARGININE BIOSYNTHESIS BIFUNCTIONAL PROTEIN ARGJ"/>
    <property type="match status" value="1"/>
</dbReference>
<organism evidence="7 8">
    <name type="scientific">Amphritea pacifica</name>
    <dbReference type="NCBI Taxonomy" id="2811233"/>
    <lineage>
        <taxon>Bacteria</taxon>
        <taxon>Pseudomonadati</taxon>
        <taxon>Pseudomonadota</taxon>
        <taxon>Gammaproteobacteria</taxon>
        <taxon>Oceanospirillales</taxon>
        <taxon>Oceanospirillaceae</taxon>
        <taxon>Amphritea</taxon>
    </lineage>
</organism>
<feature type="binding site" evidence="6">
    <location>
        <position position="405"/>
    </location>
    <ligand>
        <name>substrate</name>
    </ligand>
</feature>
<dbReference type="InterPro" id="IPR002813">
    <property type="entry name" value="Arg_biosynth_ArgJ"/>
</dbReference>
<gene>
    <name evidence="6 7" type="primary">argJ</name>
    <name evidence="7" type="ORF">JW498_10040</name>
</gene>
<feature type="binding site" evidence="6">
    <location>
        <position position="400"/>
    </location>
    <ligand>
        <name>substrate</name>
    </ligand>
</feature>
<dbReference type="NCBIfam" id="TIGR00120">
    <property type="entry name" value="ArgJ"/>
    <property type="match status" value="1"/>
</dbReference>
<dbReference type="GO" id="GO:0004358">
    <property type="term" value="F:L-glutamate N-acetyltransferase activity, acting on acetyl-L-ornithine as donor"/>
    <property type="evidence" value="ECO:0007669"/>
    <property type="project" value="UniProtKB-EC"/>
</dbReference>
<evidence type="ECO:0000256" key="1">
    <source>
        <dbReference type="ARBA" id="ARBA00006774"/>
    </source>
</evidence>
<evidence type="ECO:0000313" key="8">
    <source>
        <dbReference type="Proteomes" id="UP000760472"/>
    </source>
</evidence>
<keyword evidence="6" id="KW-0028">Amino-acid biosynthesis</keyword>
<comment type="similarity">
    <text evidence="1 6">Belongs to the ArgJ family.</text>
</comment>
<evidence type="ECO:0000256" key="4">
    <source>
        <dbReference type="ARBA" id="ARBA00022813"/>
    </source>
</evidence>
<keyword evidence="5 6" id="KW-0012">Acyltransferase</keyword>
<sequence>MAVGPGTLPTLHPVAGFRIGTTSAGVKKPGRKDLVLMEIAEGASTAGVFTLNQFCAAPVRICKTHLQQGMPSYLVINTGNANAGTGKQGHQDALDVCQAVADRAGVAIQQVLPFSTGVIGEKLPTDRIISAVPAAFDALSGDGWLEAASGIMTTDTRPKAYSMQLEHQGQVITLTGISKGAGMIKPNMATMLAYIATDAKVKPALLQSLLSRAADQSFNRITIDGDTSTNDSCMLVATGASGVEVTEDNSELLAQFGAAVDKVLLELAQAIIRDGEGATKFVTISVEQAASSEEALKTAYAVAHSPLVKTALFASDPNWGRILAAVGYAGIENLDVDTLQIWLGEACIVENGGRAASYTEVAGQAVMNREEITIRIILNRGDKQETVWTTDLSKEYVAINADYRS</sequence>
<feature type="site" description="Involved in the stabilization of negative charge on the oxyanion by the formation of the oxyanion hole" evidence="6">
    <location>
        <position position="116"/>
    </location>
</feature>
<evidence type="ECO:0000256" key="6">
    <source>
        <dbReference type="HAMAP-Rule" id="MF_01106"/>
    </source>
</evidence>
<keyword evidence="4 6" id="KW-0068">Autocatalytic cleavage</keyword>
<protein>
    <recommendedName>
        <fullName evidence="6">Arginine biosynthesis bifunctional protein ArgJ</fullName>
    </recommendedName>
    <domain>
        <recommendedName>
            <fullName evidence="6">Glutamate N-acetyltransferase</fullName>
            <ecNumber evidence="6">2.3.1.35</ecNumber>
        </recommendedName>
        <alternativeName>
            <fullName evidence="6">Ornithine acetyltransferase</fullName>
            <shortName evidence="6">OATase</shortName>
        </alternativeName>
        <alternativeName>
            <fullName evidence="6">Ornithine transacetylase</fullName>
        </alternativeName>
    </domain>
    <domain>
        <recommendedName>
            <fullName evidence="6">Amino-acid acetyltransferase</fullName>
            <ecNumber evidence="6">2.3.1.1</ecNumber>
        </recommendedName>
        <alternativeName>
            <fullName evidence="6">N-acetylglutamate synthase</fullName>
            <shortName evidence="6">AGSase</shortName>
        </alternativeName>
    </domain>
    <component>
        <recommendedName>
            <fullName evidence="6">Arginine biosynthesis bifunctional protein ArgJ alpha chain</fullName>
        </recommendedName>
    </component>
    <component>
        <recommendedName>
            <fullName evidence="6">Arginine biosynthesis bifunctional protein ArgJ beta chain</fullName>
        </recommendedName>
    </component>
</protein>
<feature type="binding site" evidence="6">
    <location>
        <position position="153"/>
    </location>
    <ligand>
        <name>substrate</name>
    </ligand>
</feature>
<feature type="binding site" evidence="6">
    <location>
        <position position="179"/>
    </location>
    <ligand>
        <name>substrate</name>
    </ligand>
</feature>
<evidence type="ECO:0000256" key="5">
    <source>
        <dbReference type="ARBA" id="ARBA00023315"/>
    </source>
</evidence>
<dbReference type="PANTHER" id="PTHR23100:SF0">
    <property type="entry name" value="ARGININE BIOSYNTHESIS BIFUNCTIONAL PROTEIN ARGJ, MITOCHONDRIAL"/>
    <property type="match status" value="1"/>
</dbReference>